<keyword evidence="2" id="KW-1185">Reference proteome</keyword>
<accession>A0A841I1F2</accession>
<dbReference type="EMBL" id="JACHHG010000005">
    <property type="protein sequence ID" value="MBB6098260.1"/>
    <property type="molecule type" value="Genomic_DNA"/>
</dbReference>
<protein>
    <submittedName>
        <fullName evidence="1">Uncharacterized protein</fullName>
    </submittedName>
</protein>
<reference evidence="1 2" key="1">
    <citation type="submission" date="2020-08" db="EMBL/GenBank/DDBJ databases">
        <title>Genomic Encyclopedia of Type Strains, Phase IV (KMG-IV): sequencing the most valuable type-strain genomes for metagenomic binning, comparative biology and taxonomic classification.</title>
        <authorList>
            <person name="Goeker M."/>
        </authorList>
    </citation>
    <scope>NUCLEOTIDE SEQUENCE [LARGE SCALE GENOMIC DNA]</scope>
    <source>
        <strain evidence="1 2">DSM 21458</strain>
    </source>
</reference>
<proteinExistence type="predicted"/>
<dbReference type="RefSeq" id="WP_183986496.1">
    <property type="nucleotide sequence ID" value="NZ_JACHHG010000005.1"/>
</dbReference>
<dbReference type="AlphaFoldDB" id="A0A841I1F2"/>
<evidence type="ECO:0000313" key="2">
    <source>
        <dbReference type="Proteomes" id="UP000569951"/>
    </source>
</evidence>
<organism evidence="1 2">
    <name type="scientific">Deinobacterium chartae</name>
    <dbReference type="NCBI Taxonomy" id="521158"/>
    <lineage>
        <taxon>Bacteria</taxon>
        <taxon>Thermotogati</taxon>
        <taxon>Deinococcota</taxon>
        <taxon>Deinococci</taxon>
        <taxon>Deinococcales</taxon>
        <taxon>Deinococcaceae</taxon>
        <taxon>Deinobacterium</taxon>
    </lineage>
</organism>
<comment type="caution">
    <text evidence="1">The sequence shown here is derived from an EMBL/GenBank/DDBJ whole genome shotgun (WGS) entry which is preliminary data.</text>
</comment>
<name>A0A841I1F2_9DEIO</name>
<evidence type="ECO:0000313" key="1">
    <source>
        <dbReference type="EMBL" id="MBB6098260.1"/>
    </source>
</evidence>
<gene>
    <name evidence="1" type="ORF">HNR42_001685</name>
</gene>
<sequence length="90" mass="9930">MEILATLVRGDLENGAVLTVEESEADWLPKGSQFELQPSGVGMDESSLQFGGLTYRVELRGMTVDEEKVGHVRLKLRQEVTEELLENPAG</sequence>
<dbReference type="Proteomes" id="UP000569951">
    <property type="component" value="Unassembled WGS sequence"/>
</dbReference>